<protein>
    <recommendedName>
        <fullName evidence="4">PsbP C-terminal domain-containing protein</fullName>
    </recommendedName>
</protein>
<keyword evidence="3" id="KW-1185">Reference proteome</keyword>
<dbReference type="Proteomes" id="UP000610862">
    <property type="component" value="Unassembled WGS sequence"/>
</dbReference>
<feature type="chain" id="PRO_5039351696" description="PsbP C-terminal domain-containing protein" evidence="1">
    <location>
        <begin position="22"/>
        <end position="182"/>
    </location>
</feature>
<reference evidence="2" key="1">
    <citation type="submission" date="2020-08" db="EMBL/GenBank/DDBJ databases">
        <title>Genome public.</title>
        <authorList>
            <person name="Liu C."/>
            <person name="Sun Q."/>
        </authorList>
    </citation>
    <scope>NUCLEOTIDE SEQUENCE</scope>
    <source>
        <strain evidence="2">NSJ-24</strain>
    </source>
</reference>
<comment type="caution">
    <text evidence="2">The sequence shown here is derived from an EMBL/GenBank/DDBJ whole genome shotgun (WGS) entry which is preliminary data.</text>
</comment>
<gene>
    <name evidence="2" type="ORF">H8692_02175</name>
</gene>
<name>A0A926E5I8_9FIRM</name>
<dbReference type="PROSITE" id="PS51257">
    <property type="entry name" value="PROKAR_LIPOPROTEIN"/>
    <property type="match status" value="1"/>
</dbReference>
<dbReference type="AlphaFoldDB" id="A0A926E5I8"/>
<evidence type="ECO:0008006" key="4">
    <source>
        <dbReference type="Google" id="ProtNLM"/>
    </source>
</evidence>
<proteinExistence type="predicted"/>
<evidence type="ECO:0000313" key="3">
    <source>
        <dbReference type="Proteomes" id="UP000610862"/>
    </source>
</evidence>
<sequence length="182" mass="20305">MKKLLPLILSIVLCFIFSSCGNTSIKGDLKSYSNADKSFSIELPASNDESWVINEKSPSSILDISDNEDTVNLRIQCISKSQIHLVAPDLNGYKDYSLMNTLGNILENSELSESTASVPDFITETLSYDFKLSSDARGTVLFMESEKCYYTYFIMAIDKAYTNNEKALKESILSLDEINKSS</sequence>
<keyword evidence="1" id="KW-0732">Signal</keyword>
<feature type="signal peptide" evidence="1">
    <location>
        <begin position="1"/>
        <end position="21"/>
    </location>
</feature>
<dbReference type="EMBL" id="JACRTA010000001">
    <property type="protein sequence ID" value="MBC8567568.1"/>
    <property type="molecule type" value="Genomic_DNA"/>
</dbReference>
<evidence type="ECO:0000313" key="2">
    <source>
        <dbReference type="EMBL" id="MBC8567568.1"/>
    </source>
</evidence>
<accession>A0A926E5I8</accession>
<evidence type="ECO:0000256" key="1">
    <source>
        <dbReference type="SAM" id="SignalP"/>
    </source>
</evidence>
<dbReference type="RefSeq" id="WP_177267613.1">
    <property type="nucleotide sequence ID" value="NZ_JACRTA010000001.1"/>
</dbReference>
<organism evidence="2 3">
    <name type="scientific">Lentihominibacter hominis</name>
    <dbReference type="NCBI Taxonomy" id="2763645"/>
    <lineage>
        <taxon>Bacteria</taxon>
        <taxon>Bacillati</taxon>
        <taxon>Bacillota</taxon>
        <taxon>Clostridia</taxon>
        <taxon>Peptostreptococcales</taxon>
        <taxon>Anaerovoracaceae</taxon>
        <taxon>Lentihominibacter</taxon>
    </lineage>
</organism>